<comment type="caution">
    <text evidence="6">The sequence shown here is derived from an EMBL/GenBank/DDBJ whole genome shotgun (WGS) entry which is preliminary data.</text>
</comment>
<dbReference type="PANTHER" id="PTHR19211:SF6">
    <property type="entry name" value="BLL7188 PROTEIN"/>
    <property type="match status" value="1"/>
</dbReference>
<dbReference type="GO" id="GO:0005524">
    <property type="term" value="F:ATP binding"/>
    <property type="evidence" value="ECO:0007669"/>
    <property type="project" value="UniProtKB-KW"/>
</dbReference>
<keyword evidence="4" id="KW-0175">Coiled coil</keyword>
<dbReference type="Gene3D" id="3.40.50.300">
    <property type="entry name" value="P-loop containing nucleotide triphosphate hydrolases"/>
    <property type="match status" value="2"/>
</dbReference>
<dbReference type="Proteomes" id="UP000531251">
    <property type="component" value="Unassembled WGS sequence"/>
</dbReference>
<feature type="domain" description="ABC transporter" evidence="5">
    <location>
        <begin position="1"/>
        <end position="215"/>
    </location>
</feature>
<evidence type="ECO:0000256" key="1">
    <source>
        <dbReference type="ARBA" id="ARBA00022737"/>
    </source>
</evidence>
<gene>
    <name evidence="6" type="ORF">GGR89_004431</name>
</gene>
<keyword evidence="3" id="KW-0067">ATP-binding</keyword>
<organism evidence="6 7">
    <name type="scientific">Sphingomonas trueperi</name>
    <dbReference type="NCBI Taxonomy" id="53317"/>
    <lineage>
        <taxon>Bacteria</taxon>
        <taxon>Pseudomonadati</taxon>
        <taxon>Pseudomonadota</taxon>
        <taxon>Alphaproteobacteria</taxon>
        <taxon>Sphingomonadales</taxon>
        <taxon>Sphingomonadaceae</taxon>
        <taxon>Sphingomonas</taxon>
    </lineage>
</organism>
<dbReference type="Pfam" id="PF00005">
    <property type="entry name" value="ABC_tran"/>
    <property type="match status" value="2"/>
</dbReference>
<feature type="coiled-coil region" evidence="4">
    <location>
        <begin position="203"/>
        <end position="230"/>
    </location>
</feature>
<evidence type="ECO:0000313" key="6">
    <source>
        <dbReference type="EMBL" id="NJC00082.1"/>
    </source>
</evidence>
<dbReference type="SMART" id="SM00382">
    <property type="entry name" value="AAA"/>
    <property type="match status" value="2"/>
</dbReference>
<dbReference type="InterPro" id="IPR027417">
    <property type="entry name" value="P-loop_NTPase"/>
</dbReference>
<keyword evidence="7" id="KW-1185">Reference proteome</keyword>
<evidence type="ECO:0000313" key="7">
    <source>
        <dbReference type="Proteomes" id="UP000531251"/>
    </source>
</evidence>
<protein>
    <submittedName>
        <fullName evidence="6">ATPase subunit of ABC transporter with duplicated ATPase domains</fullName>
    </submittedName>
</protein>
<sequence length="522" mass="56091">MTGIDLHLSCERVGLVGRNGVGKSTLLHLLSGDLRPRSGTLVVDGRVRLMRQAIRTSATETIADLFGISDALRILRRAEDGTAAIDELADADWTLEERVRGALSRVDLDASASTTVASLSGGQRTRAALAAAIFDAPDFLLLDEPTNNLDRAGRNAVRRLVEGWTAGLLVVSHDRALLDGMDAIIELTTLGATRYGGNWTRYRERKAVELEAAEADLAHAQKQQTAAKRKAQMAMERKLRRDAAGSRKAARGDMPRILMGARKNAAEASGGSGKRLTERLVDDAADAVAAARARIEVLQELSVVLPHTGLHAERAVLELHDVCAEYEPDRPLFQHLDMHIVGPERIAITGVNGAGKSTLLKLIAGEQPPTAGHVCLQVPSAVIDQHVSFLDPAASILDNFRRLNPDADENACRAVLAGFLFRADAALQIVGTLSGGQMLRAGIACRLGGPTPPQLLILDEPTNHLDLDSIQAIEDALHAYDGALLVVSHDDTFLEKISITRRLALVPGERGAVLRQWDEGIA</sequence>
<dbReference type="InterPro" id="IPR003593">
    <property type="entry name" value="AAA+_ATPase"/>
</dbReference>
<dbReference type="GO" id="GO:0016887">
    <property type="term" value="F:ATP hydrolysis activity"/>
    <property type="evidence" value="ECO:0007669"/>
    <property type="project" value="InterPro"/>
</dbReference>
<dbReference type="EMBL" id="JAATJB010000032">
    <property type="protein sequence ID" value="NJC00082.1"/>
    <property type="molecule type" value="Genomic_DNA"/>
</dbReference>
<name>A0A7X6BFL9_9SPHN</name>
<dbReference type="PROSITE" id="PS50893">
    <property type="entry name" value="ABC_TRANSPORTER_2"/>
    <property type="match status" value="2"/>
</dbReference>
<keyword evidence="1" id="KW-0677">Repeat</keyword>
<proteinExistence type="predicted"/>
<accession>A0A7X6BFL9</accession>
<evidence type="ECO:0000256" key="4">
    <source>
        <dbReference type="SAM" id="Coils"/>
    </source>
</evidence>
<dbReference type="SUPFAM" id="SSF52540">
    <property type="entry name" value="P-loop containing nucleoside triphosphate hydrolases"/>
    <property type="match status" value="2"/>
</dbReference>
<dbReference type="PANTHER" id="PTHR19211">
    <property type="entry name" value="ATP-BINDING TRANSPORT PROTEIN-RELATED"/>
    <property type="match status" value="1"/>
</dbReference>
<reference evidence="6 7" key="1">
    <citation type="submission" date="2020-03" db="EMBL/GenBank/DDBJ databases">
        <title>Genomic Encyclopedia of Type Strains, Phase IV (KMG-IV): sequencing the most valuable type-strain genomes for metagenomic binning, comparative biology and taxonomic classification.</title>
        <authorList>
            <person name="Goeker M."/>
        </authorList>
    </citation>
    <scope>NUCLEOTIDE SEQUENCE [LARGE SCALE GENOMIC DNA]</scope>
    <source>
        <strain evidence="6 7">DSM 7225</strain>
    </source>
</reference>
<dbReference type="CDD" id="cd03221">
    <property type="entry name" value="ABCF_EF-3"/>
    <property type="match status" value="1"/>
</dbReference>
<evidence type="ECO:0000259" key="5">
    <source>
        <dbReference type="PROSITE" id="PS50893"/>
    </source>
</evidence>
<evidence type="ECO:0000256" key="3">
    <source>
        <dbReference type="ARBA" id="ARBA00022840"/>
    </source>
</evidence>
<dbReference type="PROSITE" id="PS00211">
    <property type="entry name" value="ABC_TRANSPORTER_1"/>
    <property type="match status" value="1"/>
</dbReference>
<keyword evidence="2" id="KW-0547">Nucleotide-binding</keyword>
<dbReference type="InterPro" id="IPR003439">
    <property type="entry name" value="ABC_transporter-like_ATP-bd"/>
</dbReference>
<feature type="domain" description="ABC transporter" evidence="5">
    <location>
        <begin position="317"/>
        <end position="522"/>
    </location>
</feature>
<dbReference type="InterPro" id="IPR050611">
    <property type="entry name" value="ABCF"/>
</dbReference>
<dbReference type="AlphaFoldDB" id="A0A7X6BFL9"/>
<dbReference type="InterPro" id="IPR017871">
    <property type="entry name" value="ABC_transporter-like_CS"/>
</dbReference>
<evidence type="ECO:0000256" key="2">
    <source>
        <dbReference type="ARBA" id="ARBA00022741"/>
    </source>
</evidence>